<protein>
    <submittedName>
        <fullName evidence="2">Protein 13.6K</fullName>
    </submittedName>
</protein>
<proteinExistence type="predicted"/>
<organism evidence="2">
    <name type="scientific">Human mastadenovirus C</name>
    <dbReference type="NCBI Taxonomy" id="129951"/>
    <lineage>
        <taxon>Viruses</taxon>
        <taxon>Varidnaviria</taxon>
        <taxon>Bamfordvirae</taxon>
        <taxon>Preplasmiviricota</taxon>
        <taxon>Polisuviricotina</taxon>
        <taxon>Pharingeaviricetes</taxon>
        <taxon>Rowavirales</taxon>
        <taxon>Adenoviridae</taxon>
        <taxon>Mastadenovirus</taxon>
        <taxon>Mastadenovirus caesari</taxon>
    </lineage>
</organism>
<feature type="transmembrane region" description="Helical" evidence="1">
    <location>
        <begin position="33"/>
        <end position="54"/>
    </location>
</feature>
<feature type="transmembrane region" description="Helical" evidence="1">
    <location>
        <begin position="74"/>
        <end position="93"/>
    </location>
</feature>
<dbReference type="Pfam" id="PF03052">
    <property type="entry name" value="Adeno_52K"/>
    <property type="match status" value="1"/>
</dbReference>
<sequence>MRADREELDLPPPVGGVAVDVVKVEVPATGRTLVLAFVKTCAVLAAVHGLYILHEVDLTTAHKEAEWEFEPLAWRVWLVVFYFGCLSLTVWLLEGSYGGSYHHAARAQSPDVRARRSELDDNIAQMGAVHGLELPRRQVRRELLQVYLA</sequence>
<dbReference type="EMBL" id="MH558113">
    <property type="protein sequence ID" value="QBK96772.1"/>
    <property type="molecule type" value="Genomic_DNA"/>
</dbReference>
<accession>A0A481ZJA3</accession>
<keyword evidence="1" id="KW-0472">Membrane</keyword>
<dbReference type="Proteomes" id="UP000315173">
    <property type="component" value="Segment"/>
</dbReference>
<reference evidence="2" key="1">
    <citation type="submission" date="2018-07" db="EMBL/GenBank/DDBJ databases">
        <title>Characteration of a novel recombination Adenovirus strain C isolated from children respiratory specimens in china.</title>
        <authorList>
            <person name="Ji T."/>
            <person name="Li L."/>
            <person name="Zhang W."/>
            <person name="Li W."/>
            <person name="Liu X."/>
            <person name="Zheng X."/>
            <person name="Ye X."/>
            <person name="Feng Y."/>
            <person name="Feng L."/>
            <person name="Chen L."/>
        </authorList>
    </citation>
    <scope>NUCLEOTIDE SEQUENCE [LARGE SCALE GENOMIC DNA]</scope>
    <source>
        <strain evidence="2">Human/CHN/GD2467/2017/87'[P1H1F2]</strain>
    </source>
</reference>
<dbReference type="InterPro" id="IPR004292">
    <property type="entry name" value="L1-like"/>
</dbReference>
<keyword evidence="1" id="KW-0812">Transmembrane</keyword>
<evidence type="ECO:0000256" key="1">
    <source>
        <dbReference type="SAM" id="Phobius"/>
    </source>
</evidence>
<name>A0A481ZJA3_9ADEN</name>
<evidence type="ECO:0000313" key="2">
    <source>
        <dbReference type="EMBL" id="QBK96772.1"/>
    </source>
</evidence>
<keyword evidence="1" id="KW-1133">Transmembrane helix</keyword>